<dbReference type="InterPro" id="IPR039418">
    <property type="entry name" value="LexA-like"/>
</dbReference>
<dbReference type="SUPFAM" id="SSF51306">
    <property type="entry name" value="LexA/Signal peptidase"/>
    <property type="match status" value="1"/>
</dbReference>
<dbReference type="CDD" id="cd00093">
    <property type="entry name" value="HTH_XRE"/>
    <property type="match status" value="1"/>
</dbReference>
<dbReference type="InterPro" id="IPR010982">
    <property type="entry name" value="Lambda_DNA-bd_dom_sf"/>
</dbReference>
<evidence type="ECO:0000259" key="4">
    <source>
        <dbReference type="Pfam" id="PF00717"/>
    </source>
</evidence>
<dbReference type="RefSeq" id="WP_008023698.1">
    <property type="nucleotide sequence ID" value="NZ_CP042282.1"/>
</dbReference>
<evidence type="ECO:0000256" key="1">
    <source>
        <dbReference type="ARBA" id="ARBA00023015"/>
    </source>
</evidence>
<dbReference type="Gene3D" id="1.10.260.40">
    <property type="entry name" value="lambda repressor-like DNA-binding domains"/>
    <property type="match status" value="1"/>
</dbReference>
<dbReference type="Proteomes" id="UP001197958">
    <property type="component" value="Unassembled WGS sequence"/>
</dbReference>
<dbReference type="Proteomes" id="UP000196036">
    <property type="component" value="Unassembled WGS sequence"/>
</dbReference>
<evidence type="ECO:0000313" key="6">
    <source>
        <dbReference type="EMBL" id="KAB6078423.1"/>
    </source>
</evidence>
<comment type="caution">
    <text evidence="9">The sequence shown here is derived from an EMBL/GenBank/DDBJ whole genome shotgun (WGS) entry which is preliminary data.</text>
</comment>
<feature type="domain" description="Bacteriophage CI repressor N-terminal" evidence="5">
    <location>
        <begin position="9"/>
        <end position="71"/>
    </location>
</feature>
<reference evidence="12" key="1">
    <citation type="submission" date="2017-04" db="EMBL/GenBank/DDBJ databases">
        <title>Function of individual gut microbiota members based on whole genome sequencing of pure cultures obtained from chicken caecum.</title>
        <authorList>
            <person name="Medvecky M."/>
            <person name="Cejkova D."/>
            <person name="Polansky O."/>
            <person name="Karasova D."/>
            <person name="Kubasova T."/>
            <person name="Cizek A."/>
            <person name="Rychlik I."/>
        </authorList>
    </citation>
    <scope>NUCLEOTIDE SEQUENCE [LARGE SCALE GENOMIC DNA]</scope>
    <source>
        <strain evidence="12">An109</strain>
    </source>
</reference>
<dbReference type="Pfam" id="PF07022">
    <property type="entry name" value="Phage_CI_repr"/>
    <property type="match status" value="1"/>
</dbReference>
<dbReference type="Proteomes" id="UP000474077">
    <property type="component" value="Unassembled WGS sequence"/>
</dbReference>
<evidence type="ECO:0000313" key="11">
    <source>
        <dbReference type="EMBL" id="RHL34860.1"/>
    </source>
</evidence>
<evidence type="ECO:0000313" key="12">
    <source>
        <dbReference type="Proteomes" id="UP000196036"/>
    </source>
</evidence>
<dbReference type="InterPro" id="IPR010744">
    <property type="entry name" value="Phage_CI_N"/>
</dbReference>
<dbReference type="EMBL" id="QROC01000018">
    <property type="protein sequence ID" value="RHK94567.1"/>
    <property type="molecule type" value="Genomic_DNA"/>
</dbReference>
<dbReference type="EMBL" id="JAIWWW010000034">
    <property type="protein sequence ID" value="MCA4524555.1"/>
    <property type="molecule type" value="Genomic_DNA"/>
</dbReference>
<dbReference type="Proteomes" id="UP000284495">
    <property type="component" value="Unassembled WGS sequence"/>
</dbReference>
<keyword evidence="3" id="KW-0804">Transcription</keyword>
<sequence>MDTNLDVLGIIKRAKQALNLKRDSELAEYLGVSRATVTNWGARNSIDFRLLLDKLGDKVDYNWLLLGKGNPKHQPRHCESELVQGEVEIIHNPKTPEPIDDRSVTLYDITAAANLKTLFTNKKQYALGKILIPNISVCDGAVYVNGDSMYPILKSGDIIGYKEISSFDNVIYGEIYLVSFMIDGDEYLAVKYVNRSEKEGHLKLVSYNTHHEPMDIPFASINAMAIVKFSIRRHMMM</sequence>
<reference evidence="13 14" key="3">
    <citation type="submission" date="2018-08" db="EMBL/GenBank/DDBJ databases">
        <title>A genome reference for cultivated species of the human gut microbiota.</title>
        <authorList>
            <person name="Zou Y."/>
            <person name="Xue W."/>
            <person name="Luo G."/>
        </authorList>
    </citation>
    <scope>NUCLEOTIDE SEQUENCE [LARGE SCALE GENOMIC DNA]</scope>
    <source>
        <strain evidence="11 14">AF38-2</strain>
        <strain evidence="10 13">AF39-6AC</strain>
    </source>
</reference>
<dbReference type="PANTHER" id="PTHR40661">
    <property type="match status" value="1"/>
</dbReference>
<name>A0A174EMN6_9BACE</name>
<dbReference type="InterPro" id="IPR015927">
    <property type="entry name" value="Peptidase_S24_S26A/B/C"/>
</dbReference>
<dbReference type="EMBL" id="WDER01000098">
    <property type="protein sequence ID" value="KAB6078423.1"/>
    <property type="molecule type" value="Genomic_DNA"/>
</dbReference>
<dbReference type="AlphaFoldDB" id="A0A174EMN6"/>
<dbReference type="GO" id="GO:0045892">
    <property type="term" value="P:negative regulation of DNA-templated transcription"/>
    <property type="evidence" value="ECO:0007669"/>
    <property type="project" value="InterPro"/>
</dbReference>
<reference evidence="7" key="5">
    <citation type="submission" date="2023-08" db="EMBL/GenBank/DDBJ databases">
        <title>Mucin Metabolism Genes Underlie the Key Renovations of Bacteroides xylanisolvens Genomes in Captive Great Apes.</title>
        <authorList>
            <person name="Nishida A.H."/>
        </authorList>
    </citation>
    <scope>NUCLEOTIDE SEQUENCE</scope>
    <source>
        <strain evidence="8">P13.H9</strain>
        <strain evidence="7">P19.10B</strain>
    </source>
</reference>
<dbReference type="Gene3D" id="2.10.109.10">
    <property type="entry name" value="Umud Fragment, subunit A"/>
    <property type="match status" value="1"/>
</dbReference>
<evidence type="ECO:0000313" key="9">
    <source>
        <dbReference type="EMBL" id="OUQ70963.1"/>
    </source>
</evidence>
<dbReference type="EMBL" id="QROO01000026">
    <property type="protein sequence ID" value="RHL34860.1"/>
    <property type="molecule type" value="Genomic_DNA"/>
</dbReference>
<keyword evidence="1" id="KW-0805">Transcription regulation</keyword>
<accession>A0A174EMN6</accession>
<gene>
    <name evidence="9" type="ORF">B5E52_08450</name>
    <name evidence="11" type="ORF">DW027_18260</name>
    <name evidence="10" type="ORF">DW042_14475</name>
    <name evidence="6" type="ORF">GA560_22890</name>
    <name evidence="8" type="ORF">LD004_04460</name>
    <name evidence="7" type="ORF">LDZ35_15240</name>
</gene>
<evidence type="ECO:0000256" key="3">
    <source>
        <dbReference type="ARBA" id="ARBA00023163"/>
    </source>
</evidence>
<dbReference type="Proteomes" id="UP001198461">
    <property type="component" value="Unassembled WGS sequence"/>
</dbReference>
<dbReference type="PANTHER" id="PTHR40661:SF1">
    <property type="entry name" value="HTH CRO_C1-TYPE DOMAIN-CONTAINING PROTEIN"/>
    <property type="match status" value="1"/>
</dbReference>
<evidence type="ECO:0000313" key="8">
    <source>
        <dbReference type="EMBL" id="MCA4702865.1"/>
    </source>
</evidence>
<evidence type="ECO:0000313" key="10">
    <source>
        <dbReference type="EMBL" id="RHK94567.1"/>
    </source>
</evidence>
<dbReference type="Pfam" id="PF00717">
    <property type="entry name" value="Peptidase_S24"/>
    <property type="match status" value="1"/>
</dbReference>
<evidence type="ECO:0000313" key="13">
    <source>
        <dbReference type="Proteomes" id="UP000284417"/>
    </source>
</evidence>
<dbReference type="GO" id="GO:0003677">
    <property type="term" value="F:DNA binding"/>
    <property type="evidence" value="ECO:0007669"/>
    <property type="project" value="UniProtKB-KW"/>
</dbReference>
<reference evidence="6 15" key="4">
    <citation type="journal article" date="2019" name="Nat. Med.">
        <title>A library of human gut bacterial isolates paired with longitudinal multiomics data enables mechanistic microbiome research.</title>
        <authorList>
            <person name="Poyet M."/>
            <person name="Groussin M."/>
            <person name="Gibbons S.M."/>
            <person name="Avila-Pacheco J."/>
            <person name="Jiang X."/>
            <person name="Kearney S.M."/>
            <person name="Perrotta A.R."/>
            <person name="Berdy B."/>
            <person name="Zhao S."/>
            <person name="Lieberman T.D."/>
            <person name="Swanson P.K."/>
            <person name="Smith M."/>
            <person name="Roesemann S."/>
            <person name="Alexander J.E."/>
            <person name="Rich S.A."/>
            <person name="Livny J."/>
            <person name="Vlamakis H."/>
            <person name="Clish C."/>
            <person name="Bullock K."/>
            <person name="Deik A."/>
            <person name="Scott J."/>
            <person name="Pierce K.A."/>
            <person name="Xavier R.J."/>
            <person name="Alm E.J."/>
        </authorList>
    </citation>
    <scope>NUCLEOTIDE SEQUENCE [LARGE SCALE GENOMIC DNA]</scope>
    <source>
        <strain evidence="6 15">BIOML-A73</strain>
    </source>
</reference>
<evidence type="ECO:0000256" key="2">
    <source>
        <dbReference type="ARBA" id="ARBA00023125"/>
    </source>
</evidence>
<keyword evidence="2" id="KW-0238">DNA-binding</keyword>
<dbReference type="EMBL" id="JAIWYE010000011">
    <property type="protein sequence ID" value="MCA4702865.1"/>
    <property type="molecule type" value="Genomic_DNA"/>
</dbReference>
<dbReference type="InterPro" id="IPR036286">
    <property type="entry name" value="LexA/Signal_pep-like_sf"/>
</dbReference>
<dbReference type="CDD" id="cd06529">
    <property type="entry name" value="S24_LexA-like"/>
    <property type="match status" value="1"/>
</dbReference>
<feature type="domain" description="Peptidase S24/S26A/S26B/S26C" evidence="4">
    <location>
        <begin position="110"/>
        <end position="224"/>
    </location>
</feature>
<protein>
    <submittedName>
        <fullName evidence="7">Helix-turn-helix domain-containing protein</fullName>
    </submittedName>
    <submittedName>
        <fullName evidence="9">Transcriptional regulator</fullName>
    </submittedName>
</protein>
<evidence type="ECO:0000313" key="14">
    <source>
        <dbReference type="Proteomes" id="UP000284495"/>
    </source>
</evidence>
<evidence type="ECO:0000313" key="15">
    <source>
        <dbReference type="Proteomes" id="UP000474077"/>
    </source>
</evidence>
<dbReference type="EMBL" id="NFLW01000012">
    <property type="protein sequence ID" value="OUQ70963.1"/>
    <property type="molecule type" value="Genomic_DNA"/>
</dbReference>
<dbReference type="Proteomes" id="UP000284417">
    <property type="component" value="Unassembled WGS sequence"/>
</dbReference>
<dbReference type="InterPro" id="IPR001387">
    <property type="entry name" value="Cro/C1-type_HTH"/>
</dbReference>
<proteinExistence type="predicted"/>
<reference evidence="9" key="2">
    <citation type="journal article" date="2018" name="BMC Genomics">
        <title>Whole genome sequencing and function prediction of 133 gut anaerobes isolated from chicken caecum in pure cultures.</title>
        <authorList>
            <person name="Medvecky M."/>
            <person name="Cejkova D."/>
            <person name="Polansky O."/>
            <person name="Karasova D."/>
            <person name="Kubasova T."/>
            <person name="Cizek A."/>
            <person name="Rychlik I."/>
        </authorList>
    </citation>
    <scope>NUCLEOTIDE SEQUENCE</scope>
    <source>
        <strain evidence="9">An109</strain>
    </source>
</reference>
<organism evidence="9 12">
    <name type="scientific">Bacteroides xylanisolvens</name>
    <dbReference type="NCBI Taxonomy" id="371601"/>
    <lineage>
        <taxon>Bacteria</taxon>
        <taxon>Pseudomonadati</taxon>
        <taxon>Bacteroidota</taxon>
        <taxon>Bacteroidia</taxon>
        <taxon>Bacteroidales</taxon>
        <taxon>Bacteroidaceae</taxon>
        <taxon>Bacteroides</taxon>
    </lineage>
</organism>
<evidence type="ECO:0000259" key="5">
    <source>
        <dbReference type="Pfam" id="PF07022"/>
    </source>
</evidence>
<evidence type="ECO:0000313" key="7">
    <source>
        <dbReference type="EMBL" id="MCA4524555.1"/>
    </source>
</evidence>